<feature type="compositionally biased region" description="Polar residues" evidence="1">
    <location>
        <begin position="662"/>
        <end position="674"/>
    </location>
</feature>
<dbReference type="Proteomes" id="UP000278222">
    <property type="component" value="Unassembled WGS sequence"/>
</dbReference>
<feature type="compositionally biased region" description="Basic and acidic residues" evidence="1">
    <location>
        <begin position="756"/>
        <end position="770"/>
    </location>
</feature>
<name>A0A3N1M0P6_9PROT</name>
<proteinExistence type="predicted"/>
<reference evidence="2 3" key="1">
    <citation type="submission" date="2018-11" db="EMBL/GenBank/DDBJ databases">
        <title>Genomic Encyclopedia of Type Strains, Phase IV (KMG-IV): sequencing the most valuable type-strain genomes for metagenomic binning, comparative biology and taxonomic classification.</title>
        <authorList>
            <person name="Goeker M."/>
        </authorList>
    </citation>
    <scope>NUCLEOTIDE SEQUENCE [LARGE SCALE GENOMIC DNA]</scope>
    <source>
        <strain evidence="2 3">DSM 5900</strain>
    </source>
</reference>
<evidence type="ECO:0000256" key="1">
    <source>
        <dbReference type="SAM" id="MobiDB-lite"/>
    </source>
</evidence>
<evidence type="ECO:0008006" key="4">
    <source>
        <dbReference type="Google" id="ProtNLM"/>
    </source>
</evidence>
<evidence type="ECO:0000313" key="3">
    <source>
        <dbReference type="Proteomes" id="UP000278222"/>
    </source>
</evidence>
<keyword evidence="3" id="KW-1185">Reference proteome</keyword>
<protein>
    <recommendedName>
        <fullName evidence="4">Carbohydrate-binding family V/XII</fullName>
    </recommendedName>
</protein>
<dbReference type="RefSeq" id="WP_142235727.1">
    <property type="nucleotide sequence ID" value="NZ_AP019700.1"/>
</dbReference>
<accession>A0A3N1M0P6</accession>
<feature type="compositionally biased region" description="Low complexity" evidence="1">
    <location>
        <begin position="774"/>
        <end position="783"/>
    </location>
</feature>
<sequence>MSWFPTLARLLVVSTILILGGGYAMAQDPGWPRELKAEGHVLRYFQPQVDSWENQRTLVARVAVNVVPAGETAPIAGAVWLRSATRVDLERRQVVLERIETIRTNFSIVDQERREKLAKIVQALLPSSAMTISLDRLMDGVAQAQAPLPDAPVRNDAPPIIVSRTDARLVMFDGEPVFADIQGTGLAYVVNTNWALFRENSTARHFLLDGKTWLVSADITGPWSVATAVPGGFQRLPQGESWRDVRAALPARAVPNARAPRIHVTTTPAELIVIRGQPALADIPGTGLQVVTNTGADLFFHRAERRYYFLVAGRWYRADSLDGPWSFATASLPSDFARVPLSHPKARIRASVPGTPEAKEAIMVAAIPTRATIARSQAKLDVTYTGTPAFLAIAGTSLHYAPNASTTVIRVSDASFYACEKGVWFSAPSATGPWLVADSVPAAIYTIPPSAPVHNVTYVKVESATPSAVVVSFTAGYMFGYVNSGILVWGTGYYYPPYWVPGVVVPIYYPRPYTWGAAVWYSPVTNSYFRGGAVYGPYGGIGAGAVYNPATGAYGRGVAVYGPNAGYAVGAAYNPSTGRWVQGAAGYGPNGAWRAGRGYNPSTGVFAAGVTGTNQYGSWGRGVVVRGDDWARGGYVSNARGSAAGVVTSEGTGAVRTDGPRGSTTVVRGQNNTFVGHDGEVYRRSQSGGWQHYENGSWTNPQRPNASPARAQPPSAGAPGQARRDPPPATQPARAGGQQQGFRDNAPSAPGAGQAGRRDVYDGLDRDARARTSGAQRQQQFVGGRQGGSRPEGGRSGGGRSQR</sequence>
<dbReference type="EMBL" id="RJKX01000011">
    <property type="protein sequence ID" value="ROQ01064.1"/>
    <property type="molecule type" value="Genomic_DNA"/>
</dbReference>
<comment type="caution">
    <text evidence="2">The sequence shown here is derived from an EMBL/GenBank/DDBJ whole genome shotgun (WGS) entry which is preliminary data.</text>
</comment>
<dbReference type="AlphaFoldDB" id="A0A3N1M0P6"/>
<feature type="compositionally biased region" description="Low complexity" evidence="1">
    <location>
        <begin position="700"/>
        <end position="721"/>
    </location>
</feature>
<gene>
    <name evidence="2" type="ORF">EDC65_0237</name>
</gene>
<organism evidence="2 3">
    <name type="scientific">Stella humosa</name>
    <dbReference type="NCBI Taxonomy" id="94"/>
    <lineage>
        <taxon>Bacteria</taxon>
        <taxon>Pseudomonadati</taxon>
        <taxon>Pseudomonadota</taxon>
        <taxon>Alphaproteobacteria</taxon>
        <taxon>Rhodospirillales</taxon>
        <taxon>Stellaceae</taxon>
        <taxon>Stella</taxon>
    </lineage>
</organism>
<evidence type="ECO:0000313" key="2">
    <source>
        <dbReference type="EMBL" id="ROQ01064.1"/>
    </source>
</evidence>
<feature type="compositionally biased region" description="Polar residues" evidence="1">
    <location>
        <begin position="684"/>
        <end position="699"/>
    </location>
</feature>
<feature type="compositionally biased region" description="Gly residues" evidence="1">
    <location>
        <begin position="784"/>
        <end position="803"/>
    </location>
</feature>
<feature type="region of interest" description="Disordered" evidence="1">
    <location>
        <begin position="650"/>
        <end position="803"/>
    </location>
</feature>
<dbReference type="OrthoDB" id="102964at2"/>